<dbReference type="Gene3D" id="3.80.10.10">
    <property type="entry name" value="Ribonuclease Inhibitor"/>
    <property type="match status" value="1"/>
</dbReference>
<keyword evidence="1" id="KW-0175">Coiled coil</keyword>
<feature type="coiled-coil region" evidence="1">
    <location>
        <begin position="12"/>
        <end position="39"/>
    </location>
</feature>
<evidence type="ECO:0000313" key="2">
    <source>
        <dbReference type="EMBL" id="KAJ7356443.1"/>
    </source>
</evidence>
<evidence type="ECO:0000256" key="1">
    <source>
        <dbReference type="SAM" id="Coils"/>
    </source>
</evidence>
<comment type="caution">
    <text evidence="2">The sequence shown here is derived from an EMBL/GenBank/DDBJ whole genome shotgun (WGS) entry which is preliminary data.</text>
</comment>
<protein>
    <recommendedName>
        <fullName evidence="4">F-box domain-containing protein</fullName>
    </recommendedName>
</protein>
<dbReference type="SUPFAM" id="SSF52047">
    <property type="entry name" value="RNI-like"/>
    <property type="match status" value="1"/>
</dbReference>
<sequence>MLSALAADRARVADIEAQILLLEHSLLELQSEKQLAQERLDSYTYPVLMLPNEIVTEIFVHFLPVYPLYPPLTGPGSPTLLAQICREWRDIALATPALWQAISLSDRYEVPLHLRLCDMWLSRSRCHPLSLGFDEFALSSSQATDALFALIPHRARWQHLHIYALSPSRLDTLQGPMPLLRRLYLSLAKTTDPFAAQVLLRKMPLLRTVALNDAAAERLILPWAQLTSLTMRWLYPRECAPVLQNTLNLVHCELGLVNDDDEGTPDITLPALRSLTLMDHSIPGYLETLIVPALHNLRISHSFLPFGSIDTALASFVSKSSCKLQDLCLTGGRVVSQDPYRKAFPLAKISVDDGKIDVRFGIFHCHF</sequence>
<accession>A0AAD7AE77</accession>
<dbReference type="InterPro" id="IPR032675">
    <property type="entry name" value="LRR_dom_sf"/>
</dbReference>
<evidence type="ECO:0000313" key="3">
    <source>
        <dbReference type="Proteomes" id="UP001218218"/>
    </source>
</evidence>
<dbReference type="AlphaFoldDB" id="A0AAD7AE77"/>
<name>A0AAD7AE77_9AGAR</name>
<evidence type="ECO:0008006" key="4">
    <source>
        <dbReference type="Google" id="ProtNLM"/>
    </source>
</evidence>
<dbReference type="Proteomes" id="UP001218218">
    <property type="component" value="Unassembled WGS sequence"/>
</dbReference>
<proteinExistence type="predicted"/>
<organism evidence="2 3">
    <name type="scientific">Mycena albidolilacea</name>
    <dbReference type="NCBI Taxonomy" id="1033008"/>
    <lineage>
        <taxon>Eukaryota</taxon>
        <taxon>Fungi</taxon>
        <taxon>Dikarya</taxon>
        <taxon>Basidiomycota</taxon>
        <taxon>Agaricomycotina</taxon>
        <taxon>Agaricomycetes</taxon>
        <taxon>Agaricomycetidae</taxon>
        <taxon>Agaricales</taxon>
        <taxon>Marasmiineae</taxon>
        <taxon>Mycenaceae</taxon>
        <taxon>Mycena</taxon>
    </lineage>
</organism>
<gene>
    <name evidence="2" type="ORF">DFH08DRAFT_770499</name>
</gene>
<dbReference type="EMBL" id="JARIHO010000008">
    <property type="protein sequence ID" value="KAJ7356443.1"/>
    <property type="molecule type" value="Genomic_DNA"/>
</dbReference>
<reference evidence="2" key="1">
    <citation type="submission" date="2023-03" db="EMBL/GenBank/DDBJ databases">
        <title>Massive genome expansion in bonnet fungi (Mycena s.s.) driven by repeated elements and novel gene families across ecological guilds.</title>
        <authorList>
            <consortium name="Lawrence Berkeley National Laboratory"/>
            <person name="Harder C.B."/>
            <person name="Miyauchi S."/>
            <person name="Viragh M."/>
            <person name="Kuo A."/>
            <person name="Thoen E."/>
            <person name="Andreopoulos B."/>
            <person name="Lu D."/>
            <person name="Skrede I."/>
            <person name="Drula E."/>
            <person name="Henrissat B."/>
            <person name="Morin E."/>
            <person name="Kohler A."/>
            <person name="Barry K."/>
            <person name="LaButti K."/>
            <person name="Morin E."/>
            <person name="Salamov A."/>
            <person name="Lipzen A."/>
            <person name="Mereny Z."/>
            <person name="Hegedus B."/>
            <person name="Baldrian P."/>
            <person name="Stursova M."/>
            <person name="Weitz H."/>
            <person name="Taylor A."/>
            <person name="Grigoriev I.V."/>
            <person name="Nagy L.G."/>
            <person name="Martin F."/>
            <person name="Kauserud H."/>
        </authorList>
    </citation>
    <scope>NUCLEOTIDE SEQUENCE</scope>
    <source>
        <strain evidence="2">CBHHK002</strain>
    </source>
</reference>
<keyword evidence="3" id="KW-1185">Reference proteome</keyword>